<organism evidence="2 3">
    <name type="scientific">Puccinia graminis f. sp. tritici</name>
    <dbReference type="NCBI Taxonomy" id="56615"/>
    <lineage>
        <taxon>Eukaryota</taxon>
        <taxon>Fungi</taxon>
        <taxon>Dikarya</taxon>
        <taxon>Basidiomycota</taxon>
        <taxon>Pucciniomycotina</taxon>
        <taxon>Pucciniomycetes</taxon>
        <taxon>Pucciniales</taxon>
        <taxon>Pucciniaceae</taxon>
        <taxon>Puccinia</taxon>
    </lineage>
</organism>
<dbReference type="AlphaFoldDB" id="A0A5B0LJG9"/>
<name>A0A5B0LJG9_PUCGR</name>
<dbReference type="EMBL" id="VDEP01000517">
    <property type="protein sequence ID" value="KAA1064030.1"/>
    <property type="molecule type" value="Genomic_DNA"/>
</dbReference>
<evidence type="ECO:0000313" key="2">
    <source>
        <dbReference type="EMBL" id="KAA1064030.1"/>
    </source>
</evidence>
<sequence>MEHRTFRIAMAARIKLSRSMWDPGHPCPPDPHVGESGVEKKVWGIVRHGEPGRTWSLELAHKAMIDTDIPVPTTASRFDLPNGTSGRLVFVAHGGRRLLTSKRCGFLILLEEVLAACELRCDNLSIIHQLCTLVPLCVETQDTTLCYTAVAGRWQIAENSAVNLTDPAQPALTGKKRASGNPLAKDQSHRPCRHIAVKHKPAIESGQVHLTKFCRQVADRSVNNWSWKYRSIDLLRQPHLPRFPLVSSYPTSGSSQ</sequence>
<comment type="caution">
    <text evidence="2">The sequence shown here is derived from an EMBL/GenBank/DDBJ whole genome shotgun (WGS) entry which is preliminary data.</text>
</comment>
<protein>
    <submittedName>
        <fullName evidence="2">Uncharacterized protein</fullName>
    </submittedName>
</protein>
<gene>
    <name evidence="2" type="ORF">PGTUg99_012023</name>
</gene>
<reference evidence="2 3" key="1">
    <citation type="submission" date="2019-05" db="EMBL/GenBank/DDBJ databases">
        <title>Emergence of the Ug99 lineage of the wheat stem rust pathogen through somatic hybridization.</title>
        <authorList>
            <person name="Li F."/>
            <person name="Upadhyaya N.M."/>
            <person name="Sperschneider J."/>
            <person name="Matny O."/>
            <person name="Nguyen-Phuc H."/>
            <person name="Mago R."/>
            <person name="Raley C."/>
            <person name="Miller M.E."/>
            <person name="Silverstein K.A.T."/>
            <person name="Henningsen E."/>
            <person name="Hirsch C.D."/>
            <person name="Visser B."/>
            <person name="Pretorius Z.A."/>
            <person name="Steffenson B.J."/>
            <person name="Schwessinger B."/>
            <person name="Dodds P.N."/>
            <person name="Figueroa M."/>
        </authorList>
    </citation>
    <scope>NUCLEOTIDE SEQUENCE [LARGE SCALE GENOMIC DNA]</scope>
    <source>
        <strain evidence="2 3">Ug99</strain>
    </source>
</reference>
<dbReference type="Proteomes" id="UP000325313">
    <property type="component" value="Unassembled WGS sequence"/>
</dbReference>
<evidence type="ECO:0000256" key="1">
    <source>
        <dbReference type="SAM" id="MobiDB-lite"/>
    </source>
</evidence>
<accession>A0A5B0LJG9</accession>
<feature type="region of interest" description="Disordered" evidence="1">
    <location>
        <begin position="167"/>
        <end position="187"/>
    </location>
</feature>
<evidence type="ECO:0000313" key="3">
    <source>
        <dbReference type="Proteomes" id="UP000325313"/>
    </source>
</evidence>
<proteinExistence type="predicted"/>